<dbReference type="Pfam" id="PF11719">
    <property type="entry name" value="Drc1-Sld2"/>
    <property type="match status" value="1"/>
</dbReference>
<feature type="compositionally biased region" description="Polar residues" evidence="8">
    <location>
        <begin position="244"/>
        <end position="253"/>
    </location>
</feature>
<evidence type="ECO:0000256" key="3">
    <source>
        <dbReference type="ARBA" id="ARBA00018363"/>
    </source>
</evidence>
<evidence type="ECO:0000256" key="6">
    <source>
        <dbReference type="ARBA" id="ARBA00023306"/>
    </source>
</evidence>
<evidence type="ECO:0000256" key="2">
    <source>
        <dbReference type="ARBA" id="ARBA00007276"/>
    </source>
</evidence>
<name>A0A4P9Z7F9_9ASCO</name>
<feature type="compositionally biased region" description="Acidic residues" evidence="8">
    <location>
        <begin position="302"/>
        <end position="313"/>
    </location>
</feature>
<gene>
    <name evidence="9" type="ORF">METBISCDRAFT_25102</name>
</gene>
<dbReference type="AlphaFoldDB" id="A0A4P9Z7F9"/>
<evidence type="ECO:0000313" key="9">
    <source>
        <dbReference type="EMBL" id="RKP28398.1"/>
    </source>
</evidence>
<protein>
    <recommendedName>
        <fullName evidence="3 7">DNA replication regulator SLD2</fullName>
    </recommendedName>
</protein>
<dbReference type="GO" id="GO:0003688">
    <property type="term" value="F:DNA replication origin binding"/>
    <property type="evidence" value="ECO:0007669"/>
    <property type="project" value="TreeGrafter"/>
</dbReference>
<dbReference type="OrthoDB" id="8775810at2759"/>
<keyword evidence="5 7" id="KW-0539">Nucleus</keyword>
<dbReference type="InterPro" id="IPR021110">
    <property type="entry name" value="DNA_rep_checkpnt_protein"/>
</dbReference>
<evidence type="ECO:0000256" key="5">
    <source>
        <dbReference type="ARBA" id="ARBA00023242"/>
    </source>
</evidence>
<feature type="compositionally biased region" description="Basic residues" evidence="8">
    <location>
        <begin position="408"/>
        <end position="417"/>
    </location>
</feature>
<comment type="similarity">
    <text evidence="2 7">Belongs to the SLD2 family.</text>
</comment>
<dbReference type="FunFam" id="1.10.10.1460:FF:000001">
    <property type="entry name" value="DNA replication regulator Sld2"/>
    <property type="match status" value="1"/>
</dbReference>
<dbReference type="GO" id="GO:0006270">
    <property type="term" value="P:DNA replication initiation"/>
    <property type="evidence" value="ECO:0007669"/>
    <property type="project" value="UniProtKB-UniRule"/>
</dbReference>
<dbReference type="Proteomes" id="UP000268321">
    <property type="component" value="Unassembled WGS sequence"/>
</dbReference>
<dbReference type="GO" id="GO:0003697">
    <property type="term" value="F:single-stranded DNA binding"/>
    <property type="evidence" value="ECO:0007669"/>
    <property type="project" value="TreeGrafter"/>
</dbReference>
<dbReference type="GO" id="GO:0000727">
    <property type="term" value="P:double-strand break repair via break-induced replication"/>
    <property type="evidence" value="ECO:0007669"/>
    <property type="project" value="TreeGrafter"/>
</dbReference>
<dbReference type="PANTHER" id="PTHR28124:SF1">
    <property type="entry name" value="DNA REPLICATION REGULATOR SLD2"/>
    <property type="match status" value="1"/>
</dbReference>
<dbReference type="Gene3D" id="1.10.10.1460">
    <property type="match status" value="1"/>
</dbReference>
<feature type="region of interest" description="Disordered" evidence="8">
    <location>
        <begin position="297"/>
        <end position="417"/>
    </location>
</feature>
<dbReference type="InterPro" id="IPR040203">
    <property type="entry name" value="Sld2"/>
</dbReference>
<comment type="function">
    <text evidence="7">Has a role in the initiation of DNA replication. Required at S-phase checkpoint.</text>
</comment>
<feature type="region of interest" description="Disordered" evidence="8">
    <location>
        <begin position="217"/>
        <end position="253"/>
    </location>
</feature>
<dbReference type="CDD" id="cd22289">
    <property type="entry name" value="RecQL4_SLD2_NTD"/>
    <property type="match status" value="1"/>
</dbReference>
<evidence type="ECO:0000256" key="8">
    <source>
        <dbReference type="SAM" id="MobiDB-lite"/>
    </source>
</evidence>
<keyword evidence="10" id="KW-1185">Reference proteome</keyword>
<accession>A0A4P9Z7F9</accession>
<evidence type="ECO:0000256" key="7">
    <source>
        <dbReference type="RuleBase" id="RU367067"/>
    </source>
</evidence>
<feature type="compositionally biased region" description="Basic residues" evidence="8">
    <location>
        <begin position="317"/>
        <end position="335"/>
    </location>
</feature>
<organism evidence="9 10">
    <name type="scientific">Metschnikowia bicuspidata</name>
    <dbReference type="NCBI Taxonomy" id="27322"/>
    <lineage>
        <taxon>Eukaryota</taxon>
        <taxon>Fungi</taxon>
        <taxon>Dikarya</taxon>
        <taxon>Ascomycota</taxon>
        <taxon>Saccharomycotina</taxon>
        <taxon>Pichiomycetes</taxon>
        <taxon>Metschnikowiaceae</taxon>
        <taxon>Metschnikowia</taxon>
    </lineage>
</organism>
<keyword evidence="4 7" id="KW-0235">DNA replication</keyword>
<feature type="compositionally biased region" description="Acidic residues" evidence="8">
    <location>
        <begin position="367"/>
        <end position="378"/>
    </location>
</feature>
<evidence type="ECO:0000256" key="4">
    <source>
        <dbReference type="ARBA" id="ARBA00022705"/>
    </source>
</evidence>
<sequence>MSKLDTCRRQIKEWEKTFAAETGRPPSRSDIKANGDIHKAYKRYRLLKSEAQKAELKPSERITNDFVDIVLTDDSDVEPVEPALNAELGPTPQANGKVLSLFDNLPSPPESSPLKNRGSLLGLRHVEFGIVPSLEIGRLPVKGLLLLPKKDTDDFEFKTPTKPAKALTLSNVTPLRSSATLSSRLHNAALPGTPKDIVGAETPQYLGEINSRFSFNYSSPSKPGGEGNVSVENSPSKALLRTPTKPSVTFQVSPSPLKSQRMFLFGGTKRVSALFTELQGIIKNETYEAERLAIEQELRENEESEKDEEPEDEQMAKRRSKAKTQKRTTRRHKMKPLLSAAEGDAFEGKDVHAEIEKLKSVNHMEGEESSETEDDEELPVVTRKAPSTKFTPVSKNFKRLKINDPRSKRFRKHMKRR</sequence>
<evidence type="ECO:0000256" key="1">
    <source>
        <dbReference type="ARBA" id="ARBA00004123"/>
    </source>
</evidence>
<proteinExistence type="inferred from homology"/>
<comment type="subcellular location">
    <subcellularLocation>
        <location evidence="1 7">Nucleus</location>
    </subcellularLocation>
</comment>
<evidence type="ECO:0000313" key="10">
    <source>
        <dbReference type="Proteomes" id="UP000268321"/>
    </source>
</evidence>
<dbReference type="GO" id="GO:1902977">
    <property type="term" value="P:mitotic DNA replication preinitiation complex assembly"/>
    <property type="evidence" value="ECO:0007669"/>
    <property type="project" value="TreeGrafter"/>
</dbReference>
<dbReference type="EMBL" id="ML004900">
    <property type="protein sequence ID" value="RKP28398.1"/>
    <property type="molecule type" value="Genomic_DNA"/>
</dbReference>
<dbReference type="PANTHER" id="PTHR28124">
    <property type="entry name" value="DNA REPLICATION REGULATOR SLD2"/>
    <property type="match status" value="1"/>
</dbReference>
<feature type="compositionally biased region" description="Basic and acidic residues" evidence="8">
    <location>
        <begin position="346"/>
        <end position="366"/>
    </location>
</feature>
<keyword evidence="6 7" id="KW-0131">Cell cycle</keyword>
<dbReference type="GO" id="GO:0031261">
    <property type="term" value="C:DNA replication preinitiation complex"/>
    <property type="evidence" value="ECO:0007669"/>
    <property type="project" value="TreeGrafter"/>
</dbReference>
<reference evidence="10" key="1">
    <citation type="journal article" date="2018" name="Nat. Microbiol.">
        <title>Leveraging single-cell genomics to expand the fungal tree of life.</title>
        <authorList>
            <person name="Ahrendt S.R."/>
            <person name="Quandt C.A."/>
            <person name="Ciobanu D."/>
            <person name="Clum A."/>
            <person name="Salamov A."/>
            <person name="Andreopoulos B."/>
            <person name="Cheng J.F."/>
            <person name="Woyke T."/>
            <person name="Pelin A."/>
            <person name="Henrissat B."/>
            <person name="Reynolds N.K."/>
            <person name="Benny G.L."/>
            <person name="Smith M.E."/>
            <person name="James T.Y."/>
            <person name="Grigoriev I.V."/>
        </authorList>
    </citation>
    <scope>NUCLEOTIDE SEQUENCE [LARGE SCALE GENOMIC DNA]</scope>
    <source>
        <strain evidence="10">Baker2002</strain>
    </source>
</reference>